<dbReference type="CDD" id="cd00293">
    <property type="entry name" value="USP-like"/>
    <property type="match status" value="2"/>
</dbReference>
<evidence type="ECO:0000313" key="3">
    <source>
        <dbReference type="EMBL" id="XCH47086.1"/>
    </source>
</evidence>
<accession>A0AAU8GXJ6</accession>
<dbReference type="SUPFAM" id="SSF52402">
    <property type="entry name" value="Adenine nucleotide alpha hydrolases-like"/>
    <property type="match status" value="2"/>
</dbReference>
<gene>
    <name evidence="3" type="ORF">V4D30_02130</name>
</gene>
<dbReference type="Pfam" id="PF00582">
    <property type="entry name" value="Usp"/>
    <property type="match status" value="2"/>
</dbReference>
<dbReference type="EMBL" id="CP144373">
    <property type="protein sequence ID" value="XCH47086.1"/>
    <property type="molecule type" value="Genomic_DNA"/>
</dbReference>
<dbReference type="InterPro" id="IPR014729">
    <property type="entry name" value="Rossmann-like_a/b/a_fold"/>
</dbReference>
<name>A0AAU8GXJ6_9BACT</name>
<feature type="domain" description="UspA" evidence="2">
    <location>
        <begin position="147"/>
        <end position="278"/>
    </location>
</feature>
<dbReference type="AlphaFoldDB" id="A0AAU8GXJ6"/>
<dbReference type="KEGG" id="taut:V4D30_02130"/>
<comment type="similarity">
    <text evidence="1">Belongs to the universal stress protein A family.</text>
</comment>
<dbReference type="InterPro" id="IPR006015">
    <property type="entry name" value="Universal_stress_UspA"/>
</dbReference>
<proteinExistence type="inferred from homology"/>
<dbReference type="Gene3D" id="3.40.50.620">
    <property type="entry name" value="HUPs"/>
    <property type="match status" value="2"/>
</dbReference>
<evidence type="ECO:0000259" key="2">
    <source>
        <dbReference type="Pfam" id="PF00582"/>
    </source>
</evidence>
<organism evidence="3">
    <name type="scientific">Thermodesulfovibrio autotrophicus</name>
    <dbReference type="NCBI Taxonomy" id="3118333"/>
    <lineage>
        <taxon>Bacteria</taxon>
        <taxon>Pseudomonadati</taxon>
        <taxon>Nitrospirota</taxon>
        <taxon>Thermodesulfovibrionia</taxon>
        <taxon>Thermodesulfovibrionales</taxon>
        <taxon>Thermodesulfovibrionaceae</taxon>
        <taxon>Thermodesulfovibrio</taxon>
    </lineage>
</organism>
<protein>
    <submittedName>
        <fullName evidence="3">Universal stress protein</fullName>
    </submittedName>
</protein>
<dbReference type="RefSeq" id="WP_353684613.1">
    <property type="nucleotide sequence ID" value="NZ_CP144373.1"/>
</dbReference>
<feature type="domain" description="UspA" evidence="2">
    <location>
        <begin position="4"/>
        <end position="133"/>
    </location>
</feature>
<dbReference type="PANTHER" id="PTHR46268:SF6">
    <property type="entry name" value="UNIVERSAL STRESS PROTEIN UP12"/>
    <property type="match status" value="1"/>
</dbReference>
<sequence length="278" mass="31557">MNPEKIYVAIDFKPATRSVLSYAVWLKDTFDCESLCLFHIMEYTLTPPAYLMPYISKEKKKIEEKLKSLAEELGRMQVNVEFKVAFGRLIESIKEVIKDEKAFAVMGFKTHITRPSTSERILKGLKVPVLIVKGEEFKEISPEAIKIKKILCPLDFSTYSLKALEIARKIAKKWSSELKILHVVPEQKIRGIIEEPSEIEKYIGNLKEEAHQQIQKIDKTLHYEVISGSPAEEILKKSKEVDLIVLGSKGRSYTEAVIIGSVAESVIKNSVKPVLLIP</sequence>
<dbReference type="InterPro" id="IPR006016">
    <property type="entry name" value="UspA"/>
</dbReference>
<dbReference type="PANTHER" id="PTHR46268">
    <property type="entry name" value="STRESS RESPONSE PROTEIN NHAX"/>
    <property type="match status" value="1"/>
</dbReference>
<reference evidence="3" key="1">
    <citation type="submission" date="2024-01" db="EMBL/GenBank/DDBJ databases">
        <title>The first autotrophic representatives of the genus Thermodesulfovibrio.</title>
        <authorList>
            <person name="Maltseva A.I."/>
            <person name="Elcheninov A.G."/>
            <person name="Kublanov I.V."/>
            <person name="Lebedinsky A.V."/>
            <person name="Frolov E.N."/>
        </authorList>
    </citation>
    <scope>NUCLEOTIDE SEQUENCE</scope>
    <source>
        <strain evidence="3">3907-1M</strain>
    </source>
</reference>
<evidence type="ECO:0000256" key="1">
    <source>
        <dbReference type="ARBA" id="ARBA00008791"/>
    </source>
</evidence>
<dbReference type="PRINTS" id="PR01438">
    <property type="entry name" value="UNVRSLSTRESS"/>
</dbReference>